<evidence type="ECO:0000256" key="4">
    <source>
        <dbReference type="ARBA" id="ARBA00022475"/>
    </source>
</evidence>
<evidence type="ECO:0000256" key="2">
    <source>
        <dbReference type="ARBA" id="ARBA00006555"/>
    </source>
</evidence>
<comment type="subcellular location">
    <subcellularLocation>
        <location evidence="1">Cell inner membrane</location>
        <topology evidence="1">Single-pass membrane protein</topology>
        <orientation evidence="1">Periplasmic side</orientation>
    </subcellularLocation>
</comment>
<keyword evidence="3" id="KW-0813">Transport</keyword>
<dbReference type="GO" id="GO:0031992">
    <property type="term" value="F:energy transducer activity"/>
    <property type="evidence" value="ECO:0007669"/>
    <property type="project" value="TreeGrafter"/>
</dbReference>
<name>A0A840TZK2_9BACT</name>
<evidence type="ECO:0000256" key="10">
    <source>
        <dbReference type="SAM" id="SignalP"/>
    </source>
</evidence>
<keyword evidence="4" id="KW-1003">Cell membrane</keyword>
<keyword evidence="7" id="KW-0653">Protein transport</keyword>
<comment type="similarity">
    <text evidence="2">Belongs to the TonB family.</text>
</comment>
<comment type="caution">
    <text evidence="12">The sequence shown here is derived from an EMBL/GenBank/DDBJ whole genome shotgun (WGS) entry which is preliminary data.</text>
</comment>
<evidence type="ECO:0000256" key="6">
    <source>
        <dbReference type="ARBA" id="ARBA00022692"/>
    </source>
</evidence>
<proteinExistence type="inferred from homology"/>
<dbReference type="SUPFAM" id="SSF82185">
    <property type="entry name" value="Histone H3 K4-specific methyltransferase SET7/9 N-terminal domain"/>
    <property type="match status" value="1"/>
</dbReference>
<feature type="domain" description="TonB C-terminal" evidence="11">
    <location>
        <begin position="384"/>
        <end position="475"/>
    </location>
</feature>
<dbReference type="InterPro" id="IPR051045">
    <property type="entry name" value="TonB-dependent_transducer"/>
</dbReference>
<dbReference type="PANTHER" id="PTHR33446:SF2">
    <property type="entry name" value="PROTEIN TONB"/>
    <property type="match status" value="1"/>
</dbReference>
<keyword evidence="13" id="KW-1185">Reference proteome</keyword>
<sequence>MRKRFLLSTTLLFLGTLSTSWAQEVYDHFQVDSVAVPVGGNQVFLKFIEVNKRMPYVAEAQRVKGRVVLSGVVETDGTLRDLRVQQSLHPACDREAMRVLTAYRAWQPAVKAGQKVPQRISLMVPFEASQPLLLEGTQLVRYFDKNGLPTAESEAVLKSTLPLDTLRDITAGDEVMYKKAGRSWTKVRTTPYHRESFVFSPLPFSSDSLAHTRSWVGTPDSPLGAVALLYPDGTLLGREFHSTENSYSVYYYPQGAVQAEYYKARTGQAQLNRWYPNGSPREERVMEDKKWLIWSQWDSLGYQHVTNGNGLGRTESPGETGPVAEEGTLTNGLKEGRWTGRYPDGKIFYEEMYQAGTLLSGTAYYTDGAVSYQDAPEQQPEFQGGSRTMYQFLASNLRYPSDAIRNGVGGKVLVSFVVCQDGSICDINANATLGYGLEEEAVRIIKKMDGKWQPGTLRGKVVRVKYNLPISFQMQ</sequence>
<dbReference type="AlphaFoldDB" id="A0A840TZK2"/>
<evidence type="ECO:0000256" key="7">
    <source>
        <dbReference type="ARBA" id="ARBA00022927"/>
    </source>
</evidence>
<dbReference type="PANTHER" id="PTHR33446">
    <property type="entry name" value="PROTEIN TONB-RELATED"/>
    <property type="match status" value="1"/>
</dbReference>
<dbReference type="SUPFAM" id="SSF74653">
    <property type="entry name" value="TolA/TonB C-terminal domain"/>
    <property type="match status" value="2"/>
</dbReference>
<dbReference type="Gene3D" id="3.90.930.1">
    <property type="match status" value="1"/>
</dbReference>
<dbReference type="InterPro" id="IPR037682">
    <property type="entry name" value="TonB_C"/>
</dbReference>
<dbReference type="Gene3D" id="3.30.1150.10">
    <property type="match status" value="2"/>
</dbReference>
<evidence type="ECO:0000256" key="9">
    <source>
        <dbReference type="ARBA" id="ARBA00023136"/>
    </source>
</evidence>
<feature type="signal peptide" evidence="10">
    <location>
        <begin position="1"/>
        <end position="22"/>
    </location>
</feature>
<keyword evidence="6" id="KW-0812">Transmembrane</keyword>
<dbReference type="GO" id="GO:0015031">
    <property type="term" value="P:protein transport"/>
    <property type="evidence" value="ECO:0007669"/>
    <property type="project" value="UniProtKB-KW"/>
</dbReference>
<evidence type="ECO:0000259" key="11">
    <source>
        <dbReference type="PROSITE" id="PS52015"/>
    </source>
</evidence>
<reference evidence="12 13" key="1">
    <citation type="submission" date="2020-08" db="EMBL/GenBank/DDBJ databases">
        <title>Genomic Encyclopedia of Type Strains, Phase IV (KMG-IV): sequencing the most valuable type-strain genomes for metagenomic binning, comparative biology and taxonomic classification.</title>
        <authorList>
            <person name="Goeker M."/>
        </authorList>
    </citation>
    <scope>NUCLEOTIDE SEQUENCE [LARGE SCALE GENOMIC DNA]</scope>
    <source>
        <strain evidence="12 13">DSM 105074</strain>
    </source>
</reference>
<keyword evidence="8" id="KW-1133">Transmembrane helix</keyword>
<gene>
    <name evidence="12" type="ORF">HNQ92_004884</name>
</gene>
<keyword evidence="9" id="KW-0472">Membrane</keyword>
<dbReference type="EMBL" id="JACHGF010000011">
    <property type="protein sequence ID" value="MBB5286723.1"/>
    <property type="molecule type" value="Genomic_DNA"/>
</dbReference>
<accession>A0A840TZK2</accession>
<evidence type="ECO:0000256" key="3">
    <source>
        <dbReference type="ARBA" id="ARBA00022448"/>
    </source>
</evidence>
<dbReference type="Pfam" id="PF03544">
    <property type="entry name" value="TonB_C"/>
    <property type="match status" value="2"/>
</dbReference>
<dbReference type="NCBIfam" id="TIGR01352">
    <property type="entry name" value="tonB_Cterm"/>
    <property type="match status" value="1"/>
</dbReference>
<evidence type="ECO:0000256" key="1">
    <source>
        <dbReference type="ARBA" id="ARBA00004383"/>
    </source>
</evidence>
<evidence type="ECO:0000313" key="13">
    <source>
        <dbReference type="Proteomes" id="UP000557307"/>
    </source>
</evidence>
<dbReference type="RefSeq" id="WP_184178135.1">
    <property type="nucleotide sequence ID" value="NZ_JACHGF010000011.1"/>
</dbReference>
<dbReference type="GO" id="GO:0055085">
    <property type="term" value="P:transmembrane transport"/>
    <property type="evidence" value="ECO:0007669"/>
    <property type="project" value="InterPro"/>
</dbReference>
<keyword evidence="5" id="KW-0997">Cell inner membrane</keyword>
<dbReference type="PROSITE" id="PS52015">
    <property type="entry name" value="TONB_CTD"/>
    <property type="match status" value="2"/>
</dbReference>
<evidence type="ECO:0000256" key="8">
    <source>
        <dbReference type="ARBA" id="ARBA00022989"/>
    </source>
</evidence>
<feature type="domain" description="TonB C-terminal" evidence="11">
    <location>
        <begin position="39"/>
        <end position="135"/>
    </location>
</feature>
<dbReference type="InterPro" id="IPR006260">
    <property type="entry name" value="TonB/TolA_C"/>
</dbReference>
<feature type="chain" id="PRO_5033047784" evidence="10">
    <location>
        <begin position="23"/>
        <end position="475"/>
    </location>
</feature>
<evidence type="ECO:0000256" key="5">
    <source>
        <dbReference type="ARBA" id="ARBA00022519"/>
    </source>
</evidence>
<organism evidence="12 13">
    <name type="scientific">Rhabdobacter roseus</name>
    <dbReference type="NCBI Taxonomy" id="1655419"/>
    <lineage>
        <taxon>Bacteria</taxon>
        <taxon>Pseudomonadati</taxon>
        <taxon>Bacteroidota</taxon>
        <taxon>Cytophagia</taxon>
        <taxon>Cytophagales</taxon>
        <taxon>Cytophagaceae</taxon>
        <taxon>Rhabdobacter</taxon>
    </lineage>
</organism>
<protein>
    <submittedName>
        <fullName evidence="12">TonB family protein</fullName>
    </submittedName>
</protein>
<evidence type="ECO:0000313" key="12">
    <source>
        <dbReference type="EMBL" id="MBB5286723.1"/>
    </source>
</evidence>
<dbReference type="Proteomes" id="UP000557307">
    <property type="component" value="Unassembled WGS sequence"/>
</dbReference>
<keyword evidence="10" id="KW-0732">Signal</keyword>
<dbReference type="GO" id="GO:0098797">
    <property type="term" value="C:plasma membrane protein complex"/>
    <property type="evidence" value="ECO:0007669"/>
    <property type="project" value="TreeGrafter"/>
</dbReference>